<evidence type="ECO:0000256" key="7">
    <source>
        <dbReference type="SAM" id="SignalP"/>
    </source>
</evidence>
<evidence type="ECO:0000256" key="6">
    <source>
        <dbReference type="SAM" id="Phobius"/>
    </source>
</evidence>
<protein>
    <submittedName>
        <fullName evidence="8">TspO and MBR related proteins</fullName>
    </submittedName>
</protein>
<dbReference type="GO" id="GO:0033013">
    <property type="term" value="P:tetrapyrrole metabolic process"/>
    <property type="evidence" value="ECO:0007669"/>
    <property type="project" value="UniProtKB-ARBA"/>
</dbReference>
<dbReference type="NCBIfam" id="NF047825">
    <property type="entry name" value="T-richsensTspOAlph"/>
    <property type="match status" value="1"/>
</dbReference>
<dbReference type="FunFam" id="1.20.1260.100:FF:000001">
    <property type="entry name" value="translocator protein 2"/>
    <property type="match status" value="1"/>
</dbReference>
<dbReference type="PANTHER" id="PTHR10057">
    <property type="entry name" value="PERIPHERAL-TYPE BENZODIAZEPINE RECEPTOR"/>
    <property type="match status" value="1"/>
</dbReference>
<gene>
    <name evidence="8" type="ORF">SAMN04490244_103247</name>
</gene>
<dbReference type="InterPro" id="IPR038330">
    <property type="entry name" value="TspO/MBR-related_sf"/>
</dbReference>
<feature type="transmembrane region" description="Helical" evidence="6">
    <location>
        <begin position="124"/>
        <end position="145"/>
    </location>
</feature>
<sequence length="152" mass="16909">MFWILFLLFLVVCGASATTGSMFQPGEWYRALDKPTWTPPNWVFPVTWTVLYLLISAAAARVAPLDGSGVALGLWAMQIAYNTLWTPIFFGLRRMRPALIIIGVLWLAVAATMVAFLRLDLWAGLMFVPYLVWVTIAGGLNASVLRRNPAYA</sequence>
<evidence type="ECO:0000256" key="1">
    <source>
        <dbReference type="ARBA" id="ARBA00004141"/>
    </source>
</evidence>
<dbReference type="PIRSF" id="PIRSF005859">
    <property type="entry name" value="PBR"/>
    <property type="match status" value="1"/>
</dbReference>
<dbReference type="EMBL" id="FOGU01000003">
    <property type="protein sequence ID" value="SER85265.1"/>
    <property type="molecule type" value="Genomic_DNA"/>
</dbReference>
<keyword evidence="7" id="KW-0732">Signal</keyword>
<dbReference type="OrthoDB" id="9795496at2"/>
<dbReference type="STRING" id="641238.SAMN04490244_103247"/>
<feature type="chain" id="PRO_5011440527" evidence="7">
    <location>
        <begin position="18"/>
        <end position="152"/>
    </location>
</feature>
<feature type="transmembrane region" description="Helical" evidence="6">
    <location>
        <begin position="72"/>
        <end position="92"/>
    </location>
</feature>
<comment type="subcellular location">
    <subcellularLocation>
        <location evidence="1">Membrane</location>
        <topology evidence="1">Multi-pass membrane protein</topology>
    </subcellularLocation>
</comment>
<evidence type="ECO:0000256" key="3">
    <source>
        <dbReference type="ARBA" id="ARBA00022692"/>
    </source>
</evidence>
<dbReference type="InterPro" id="IPR004307">
    <property type="entry name" value="TspO_MBR"/>
</dbReference>
<dbReference type="RefSeq" id="WP_092690400.1">
    <property type="nucleotide sequence ID" value="NZ_FOGU01000003.1"/>
</dbReference>
<feature type="signal peptide" evidence="7">
    <location>
        <begin position="1"/>
        <end position="17"/>
    </location>
</feature>
<dbReference type="PANTHER" id="PTHR10057:SF0">
    <property type="entry name" value="TRANSLOCATOR PROTEIN"/>
    <property type="match status" value="1"/>
</dbReference>
<keyword evidence="3 6" id="KW-0812">Transmembrane</keyword>
<feature type="transmembrane region" description="Helical" evidence="6">
    <location>
        <begin position="98"/>
        <end position="117"/>
    </location>
</feature>
<dbReference type="Pfam" id="PF03073">
    <property type="entry name" value="TspO_MBR"/>
    <property type="match status" value="1"/>
</dbReference>
<comment type="similarity">
    <text evidence="2">Belongs to the TspO/BZRP family.</text>
</comment>
<reference evidence="8 9" key="1">
    <citation type="submission" date="2016-10" db="EMBL/GenBank/DDBJ databases">
        <authorList>
            <person name="de Groot N.N."/>
        </authorList>
    </citation>
    <scope>NUCLEOTIDE SEQUENCE [LARGE SCALE GENOMIC DNA]</scope>
    <source>
        <strain evidence="8 9">DSM 23042</strain>
    </source>
</reference>
<proteinExistence type="inferred from homology"/>
<keyword evidence="4 6" id="KW-1133">Transmembrane helix</keyword>
<evidence type="ECO:0000313" key="8">
    <source>
        <dbReference type="EMBL" id="SER85265.1"/>
    </source>
</evidence>
<name>A0A1H9SKP8_9RHOB</name>
<dbReference type="CDD" id="cd15904">
    <property type="entry name" value="TSPO_MBR"/>
    <property type="match status" value="1"/>
</dbReference>
<keyword evidence="9" id="KW-1185">Reference proteome</keyword>
<evidence type="ECO:0000256" key="4">
    <source>
        <dbReference type="ARBA" id="ARBA00022989"/>
    </source>
</evidence>
<evidence type="ECO:0000313" key="9">
    <source>
        <dbReference type="Proteomes" id="UP000198885"/>
    </source>
</evidence>
<evidence type="ECO:0000256" key="2">
    <source>
        <dbReference type="ARBA" id="ARBA00007524"/>
    </source>
</evidence>
<organism evidence="8 9">
    <name type="scientific">Tranquillimonas rosea</name>
    <dbReference type="NCBI Taxonomy" id="641238"/>
    <lineage>
        <taxon>Bacteria</taxon>
        <taxon>Pseudomonadati</taxon>
        <taxon>Pseudomonadota</taxon>
        <taxon>Alphaproteobacteria</taxon>
        <taxon>Rhodobacterales</taxon>
        <taxon>Roseobacteraceae</taxon>
        <taxon>Tranquillimonas</taxon>
    </lineage>
</organism>
<dbReference type="AlphaFoldDB" id="A0A1H9SKP8"/>
<feature type="transmembrane region" description="Helical" evidence="6">
    <location>
        <begin position="41"/>
        <end position="60"/>
    </location>
</feature>
<dbReference type="Proteomes" id="UP000198885">
    <property type="component" value="Unassembled WGS sequence"/>
</dbReference>
<evidence type="ECO:0000256" key="5">
    <source>
        <dbReference type="ARBA" id="ARBA00023136"/>
    </source>
</evidence>
<dbReference type="Gene3D" id="1.20.1260.100">
    <property type="entry name" value="TspO/MBR protein"/>
    <property type="match status" value="1"/>
</dbReference>
<dbReference type="GO" id="GO:0016020">
    <property type="term" value="C:membrane"/>
    <property type="evidence" value="ECO:0007669"/>
    <property type="project" value="UniProtKB-SubCell"/>
</dbReference>
<keyword evidence="5 6" id="KW-0472">Membrane</keyword>
<accession>A0A1H9SKP8</accession>